<dbReference type="SUPFAM" id="SSF56112">
    <property type="entry name" value="Protein kinase-like (PK-like)"/>
    <property type="match status" value="1"/>
</dbReference>
<dbReference type="EMBL" id="ML987201">
    <property type="protein sequence ID" value="KAF2245060.1"/>
    <property type="molecule type" value="Genomic_DNA"/>
</dbReference>
<dbReference type="AlphaFoldDB" id="A0A6A6I687"/>
<evidence type="ECO:0000313" key="3">
    <source>
        <dbReference type="Proteomes" id="UP000800094"/>
    </source>
</evidence>
<name>A0A6A6I687_9PLEO</name>
<sequence length="205" mass="22768">MATLQSIDGNGCSSELYYDTATDAEIVAYCSNPPSTTLEAIHLGKYSNTVIPICYQAVVKYGPGVKIEEYTNLQKAYQLLDPSIVRVPQPYRFFQDGALGYLVMEYMEGTVIEELTASHITKVGQALSHFSSFQSYQPGPLGGGGGVSRGLLWSEGTTTEYSLCGSIEKLEHWFNRRIEHDGLRLSFKECSFVFCHLDITPRNIL</sequence>
<proteinExistence type="predicted"/>
<evidence type="ECO:0000259" key="1">
    <source>
        <dbReference type="Pfam" id="PF01636"/>
    </source>
</evidence>
<protein>
    <recommendedName>
        <fullName evidence="1">Aminoglycoside phosphotransferase domain-containing protein</fullName>
    </recommendedName>
</protein>
<organism evidence="2 3">
    <name type="scientific">Trematosphaeria pertusa</name>
    <dbReference type="NCBI Taxonomy" id="390896"/>
    <lineage>
        <taxon>Eukaryota</taxon>
        <taxon>Fungi</taxon>
        <taxon>Dikarya</taxon>
        <taxon>Ascomycota</taxon>
        <taxon>Pezizomycotina</taxon>
        <taxon>Dothideomycetes</taxon>
        <taxon>Pleosporomycetidae</taxon>
        <taxon>Pleosporales</taxon>
        <taxon>Massarineae</taxon>
        <taxon>Trematosphaeriaceae</taxon>
        <taxon>Trematosphaeria</taxon>
    </lineage>
</organism>
<keyword evidence="3" id="KW-1185">Reference proteome</keyword>
<gene>
    <name evidence="2" type="ORF">BU26DRAFT_607983</name>
</gene>
<dbReference type="Proteomes" id="UP000800094">
    <property type="component" value="Unassembled WGS sequence"/>
</dbReference>
<accession>A0A6A6I687</accession>
<feature type="domain" description="Aminoglycoside phosphotransferase" evidence="1">
    <location>
        <begin position="66"/>
        <end position="205"/>
    </location>
</feature>
<dbReference type="InterPro" id="IPR011009">
    <property type="entry name" value="Kinase-like_dom_sf"/>
</dbReference>
<dbReference type="RefSeq" id="XP_033680064.1">
    <property type="nucleotide sequence ID" value="XM_033835810.1"/>
</dbReference>
<reference evidence="2" key="1">
    <citation type="journal article" date="2020" name="Stud. Mycol.">
        <title>101 Dothideomycetes genomes: a test case for predicting lifestyles and emergence of pathogens.</title>
        <authorList>
            <person name="Haridas S."/>
            <person name="Albert R."/>
            <person name="Binder M."/>
            <person name="Bloem J."/>
            <person name="Labutti K."/>
            <person name="Salamov A."/>
            <person name="Andreopoulos B."/>
            <person name="Baker S."/>
            <person name="Barry K."/>
            <person name="Bills G."/>
            <person name="Bluhm B."/>
            <person name="Cannon C."/>
            <person name="Castanera R."/>
            <person name="Culley D."/>
            <person name="Daum C."/>
            <person name="Ezra D."/>
            <person name="Gonzalez J."/>
            <person name="Henrissat B."/>
            <person name="Kuo A."/>
            <person name="Liang C."/>
            <person name="Lipzen A."/>
            <person name="Lutzoni F."/>
            <person name="Magnuson J."/>
            <person name="Mondo S."/>
            <person name="Nolan M."/>
            <person name="Ohm R."/>
            <person name="Pangilinan J."/>
            <person name="Park H.-J."/>
            <person name="Ramirez L."/>
            <person name="Alfaro M."/>
            <person name="Sun H."/>
            <person name="Tritt A."/>
            <person name="Yoshinaga Y."/>
            <person name="Zwiers L.-H."/>
            <person name="Turgeon B."/>
            <person name="Goodwin S."/>
            <person name="Spatafora J."/>
            <person name="Crous P."/>
            <person name="Grigoriev I."/>
        </authorList>
    </citation>
    <scope>NUCLEOTIDE SEQUENCE</scope>
    <source>
        <strain evidence="2">CBS 122368</strain>
    </source>
</reference>
<evidence type="ECO:0000313" key="2">
    <source>
        <dbReference type="EMBL" id="KAF2245060.1"/>
    </source>
</evidence>
<dbReference type="InterPro" id="IPR002575">
    <property type="entry name" value="Aminoglycoside_PTrfase"/>
</dbReference>
<dbReference type="Pfam" id="PF01636">
    <property type="entry name" value="APH"/>
    <property type="match status" value="1"/>
</dbReference>
<dbReference type="OrthoDB" id="3250044at2759"/>
<dbReference type="GeneID" id="54589140"/>